<gene>
    <name evidence="2" type="ORF">CU098_002272</name>
</gene>
<dbReference type="InterPro" id="IPR000195">
    <property type="entry name" value="Rab-GAP-TBC_dom"/>
</dbReference>
<dbReference type="SUPFAM" id="SSF47923">
    <property type="entry name" value="Ypt/Rab-GAP domain of gyp1p"/>
    <property type="match status" value="2"/>
</dbReference>
<comment type="caution">
    <text evidence="2">The sequence shown here is derived from an EMBL/GenBank/DDBJ whole genome shotgun (WGS) entry which is preliminary data.</text>
</comment>
<keyword evidence="3" id="KW-1185">Reference proteome</keyword>
<dbReference type="OrthoDB" id="27140at2759"/>
<evidence type="ECO:0000313" key="2">
    <source>
        <dbReference type="EMBL" id="RCH77578.1"/>
    </source>
</evidence>
<dbReference type="GO" id="GO:0005096">
    <property type="term" value="F:GTPase activator activity"/>
    <property type="evidence" value="ECO:0007669"/>
    <property type="project" value="TreeGrafter"/>
</dbReference>
<dbReference type="EMBL" id="PJQM01007936">
    <property type="protein sequence ID" value="RCH77578.1"/>
    <property type="molecule type" value="Genomic_DNA"/>
</dbReference>
<reference evidence="2 3" key="1">
    <citation type="journal article" date="2018" name="G3 (Bethesda)">
        <title>Phylogenetic and Phylogenomic Definition of Rhizopus Species.</title>
        <authorList>
            <person name="Gryganskyi A.P."/>
            <person name="Golan J."/>
            <person name="Dolatabadi S."/>
            <person name="Mondo S."/>
            <person name="Robb S."/>
            <person name="Idnurm A."/>
            <person name="Muszewska A."/>
            <person name="Steczkiewicz K."/>
            <person name="Masonjones S."/>
            <person name="Liao H.L."/>
            <person name="Gajdeczka M.T."/>
            <person name="Anike F."/>
            <person name="Vuek A."/>
            <person name="Anishchenko I.M."/>
            <person name="Voigt K."/>
            <person name="de Hoog G.S."/>
            <person name="Smith M.E."/>
            <person name="Heitman J."/>
            <person name="Vilgalys R."/>
            <person name="Stajich J.E."/>
        </authorList>
    </citation>
    <scope>NUCLEOTIDE SEQUENCE [LARGE SCALE GENOMIC DNA]</scope>
    <source>
        <strain evidence="2 3">LSU 92-RS-03</strain>
    </source>
</reference>
<dbReference type="Proteomes" id="UP000253551">
    <property type="component" value="Unassembled WGS sequence"/>
</dbReference>
<protein>
    <recommendedName>
        <fullName evidence="1">Rab-GAP TBC domain-containing protein</fullName>
    </recommendedName>
</protein>
<dbReference type="Pfam" id="PF00566">
    <property type="entry name" value="RabGAP-TBC"/>
    <property type="match status" value="1"/>
</dbReference>
<feature type="domain" description="Rab-GAP TBC" evidence="1">
    <location>
        <begin position="24"/>
        <end position="215"/>
    </location>
</feature>
<feature type="non-terminal residue" evidence="2">
    <location>
        <position position="258"/>
    </location>
</feature>
<accession>A0A367IIT7</accession>
<feature type="non-terminal residue" evidence="2">
    <location>
        <position position="1"/>
    </location>
</feature>
<evidence type="ECO:0000259" key="1">
    <source>
        <dbReference type="PROSITE" id="PS50086"/>
    </source>
</evidence>
<dbReference type="PANTHER" id="PTHR22957">
    <property type="entry name" value="TBC1 DOMAIN FAMILY MEMBER GTPASE-ACTIVATING PROTEIN"/>
    <property type="match status" value="1"/>
</dbReference>
<dbReference type="Gene3D" id="1.10.472.80">
    <property type="entry name" value="Ypt/Rab-GAP domain of gyp1p, domain 3"/>
    <property type="match status" value="1"/>
</dbReference>
<proteinExistence type="predicted"/>
<dbReference type="STRING" id="4846.A0A367IIT7"/>
<dbReference type="InterPro" id="IPR035969">
    <property type="entry name" value="Rab-GAP_TBC_sf"/>
</dbReference>
<dbReference type="SMART" id="SM00164">
    <property type="entry name" value="TBC"/>
    <property type="match status" value="1"/>
</dbReference>
<sequence length="258" mass="30704">DFQEILQSEVYVDLERLRILARHGVPNQLRSEVWKYLLGVQQADRSKELSLSKARREEYEQMDKEDIDTAKRIRGEVLRYQRRVPDVLQEKEYVNSFVNIILAYLNSNRDIEYSASLVSLCAPFIYVMDTECDAYFCFERMMQALEEHSSSFSLKEQVAYFMTLFRCSLPELCNYFEDEEVEILDWSTSWLQNLLSKELRFDNLVRLWDCYFAMSDPLTFHPFVCLSILLSVKEAVEDLEQSEIRTMLHRLPMLNMEM</sequence>
<dbReference type="Gene3D" id="1.10.8.270">
    <property type="entry name" value="putative rabgap domain of human tbc1 domain family member 14 like domains"/>
    <property type="match status" value="1"/>
</dbReference>
<dbReference type="PROSITE" id="PS50086">
    <property type="entry name" value="TBC_RABGAP"/>
    <property type="match status" value="1"/>
</dbReference>
<evidence type="ECO:0000313" key="3">
    <source>
        <dbReference type="Proteomes" id="UP000253551"/>
    </source>
</evidence>
<name>A0A367IIT7_RHIST</name>
<dbReference type="Gene3D" id="1.10.10.750">
    <property type="entry name" value="Ypt/Rab-GAP domain of gyp1p, domain 1"/>
    <property type="match status" value="1"/>
</dbReference>
<dbReference type="PANTHER" id="PTHR22957:SF268">
    <property type="entry name" value="ANKYRIN REPEAT-CONTAINING PROTEIN"/>
    <property type="match status" value="1"/>
</dbReference>
<organism evidence="2 3">
    <name type="scientific">Rhizopus stolonifer</name>
    <name type="common">Rhizopus nigricans</name>
    <dbReference type="NCBI Taxonomy" id="4846"/>
    <lineage>
        <taxon>Eukaryota</taxon>
        <taxon>Fungi</taxon>
        <taxon>Fungi incertae sedis</taxon>
        <taxon>Mucoromycota</taxon>
        <taxon>Mucoromycotina</taxon>
        <taxon>Mucoromycetes</taxon>
        <taxon>Mucorales</taxon>
        <taxon>Mucorineae</taxon>
        <taxon>Rhizopodaceae</taxon>
        <taxon>Rhizopus</taxon>
    </lineage>
</organism>
<dbReference type="AlphaFoldDB" id="A0A367IIT7"/>